<keyword evidence="2" id="KW-1185">Reference proteome</keyword>
<accession>A0ACD3BAF8</accession>
<organism evidence="1 2">
    <name type="scientific">Pluteus cervinus</name>
    <dbReference type="NCBI Taxonomy" id="181527"/>
    <lineage>
        <taxon>Eukaryota</taxon>
        <taxon>Fungi</taxon>
        <taxon>Dikarya</taxon>
        <taxon>Basidiomycota</taxon>
        <taxon>Agaricomycotina</taxon>
        <taxon>Agaricomycetes</taxon>
        <taxon>Agaricomycetidae</taxon>
        <taxon>Agaricales</taxon>
        <taxon>Pluteineae</taxon>
        <taxon>Pluteaceae</taxon>
        <taxon>Pluteus</taxon>
    </lineage>
</organism>
<protein>
    <submittedName>
        <fullName evidence="1">Uncharacterized protein</fullName>
    </submittedName>
</protein>
<evidence type="ECO:0000313" key="1">
    <source>
        <dbReference type="EMBL" id="TFK73987.1"/>
    </source>
</evidence>
<dbReference type="EMBL" id="ML208271">
    <property type="protein sequence ID" value="TFK73987.1"/>
    <property type="molecule type" value="Genomic_DNA"/>
</dbReference>
<gene>
    <name evidence="1" type="ORF">BDN72DRAFT_833963</name>
</gene>
<reference evidence="1 2" key="1">
    <citation type="journal article" date="2019" name="Nat. Ecol. Evol.">
        <title>Megaphylogeny resolves global patterns of mushroom evolution.</title>
        <authorList>
            <person name="Varga T."/>
            <person name="Krizsan K."/>
            <person name="Foldi C."/>
            <person name="Dima B."/>
            <person name="Sanchez-Garcia M."/>
            <person name="Sanchez-Ramirez S."/>
            <person name="Szollosi G.J."/>
            <person name="Szarkandi J.G."/>
            <person name="Papp V."/>
            <person name="Albert L."/>
            <person name="Andreopoulos W."/>
            <person name="Angelini C."/>
            <person name="Antonin V."/>
            <person name="Barry K.W."/>
            <person name="Bougher N.L."/>
            <person name="Buchanan P."/>
            <person name="Buyck B."/>
            <person name="Bense V."/>
            <person name="Catcheside P."/>
            <person name="Chovatia M."/>
            <person name="Cooper J."/>
            <person name="Damon W."/>
            <person name="Desjardin D."/>
            <person name="Finy P."/>
            <person name="Geml J."/>
            <person name="Haridas S."/>
            <person name="Hughes K."/>
            <person name="Justo A."/>
            <person name="Karasinski D."/>
            <person name="Kautmanova I."/>
            <person name="Kiss B."/>
            <person name="Kocsube S."/>
            <person name="Kotiranta H."/>
            <person name="LaButti K.M."/>
            <person name="Lechner B.E."/>
            <person name="Liimatainen K."/>
            <person name="Lipzen A."/>
            <person name="Lukacs Z."/>
            <person name="Mihaltcheva S."/>
            <person name="Morgado L.N."/>
            <person name="Niskanen T."/>
            <person name="Noordeloos M.E."/>
            <person name="Ohm R.A."/>
            <person name="Ortiz-Santana B."/>
            <person name="Ovrebo C."/>
            <person name="Racz N."/>
            <person name="Riley R."/>
            <person name="Savchenko A."/>
            <person name="Shiryaev A."/>
            <person name="Soop K."/>
            <person name="Spirin V."/>
            <person name="Szebenyi C."/>
            <person name="Tomsovsky M."/>
            <person name="Tulloss R.E."/>
            <person name="Uehling J."/>
            <person name="Grigoriev I.V."/>
            <person name="Vagvolgyi C."/>
            <person name="Papp T."/>
            <person name="Martin F.M."/>
            <person name="Miettinen O."/>
            <person name="Hibbett D.S."/>
            <person name="Nagy L.G."/>
        </authorList>
    </citation>
    <scope>NUCLEOTIDE SEQUENCE [LARGE SCALE GENOMIC DNA]</scope>
    <source>
        <strain evidence="1 2">NL-1719</strain>
    </source>
</reference>
<dbReference type="Proteomes" id="UP000308600">
    <property type="component" value="Unassembled WGS sequence"/>
</dbReference>
<name>A0ACD3BAF8_9AGAR</name>
<evidence type="ECO:0000313" key="2">
    <source>
        <dbReference type="Proteomes" id="UP000308600"/>
    </source>
</evidence>
<proteinExistence type="predicted"/>
<sequence>MDDADDYFTDDLVLDEQALAVLDQTEAAFFTRVNKRQRTSDGWKPGPGFYSSTYDDDGEDMPEISVRRDGTYGISNARNATQNTPAGRAAGNGAIASQPRVVPPQPRPVHAQASSRSSSAIVNRPSLPTRLARTAPERSTNVRPNPVEPQHDNGLQEKVSQLESQFAKIQADFEVEKRVKMAKEGEVTILRQNMAKVAQEHSAQLLNLQATKENELSKQIQVQKELKEEIERLKTQLTFKQAESEASARKPPPSARSRRIRDVPVTPMRQRDYGDDEFPSFGHPQTTPRHTQPEFPFKDPLPIHNTKATPSTRRTTSMLPGFQNSFTTSTQLQAPVKSRRARDDLVSQPPPSIRRKTQSSPASSPPLAQQPDQDDRANMVVDHDVLDIPQNDTNFDSSPKEGDMELDMEEDFPLEIIDPVTRRDPSEEFFGTLLTHKVRGSRTATLHVILNTSLSSPAPTLTYSKACDGILNTIANHLSNKDFTTAMDNIARSFLTMSSTLRNKESADALIALLNLATSLIRSAPMFAISLLSSEDMNSPCIVLALCDVIRLDLSSSSEQDQASRLMKELLYFLEALSSNPADALVPKFLPLISTPEVLTTLLNKSYPNCVLSVSCQVLAQLATFSQLAQAFLSLSRNDTSSGSNTQEPTRPHLEQLCSYLIDTDRPDSQTLKLSILQLFSTLSLASQESLLSLRSHPLLIPSVVAFISHVASPMWEDESSVSNPEHTLQTIQTINHSIILLHHLVFGVEPAFNLGRRLYNVPYRKFTNILHLFMVTFGRLSYADTPDWIEPGFRIEFERTIELSRDLLESVVDGTESDSIWAAFQPENDEDQPTDQGDIEARMLNEIEDS</sequence>